<evidence type="ECO:0000313" key="2">
    <source>
        <dbReference type="Proteomes" id="UP000799118"/>
    </source>
</evidence>
<evidence type="ECO:0000313" key="1">
    <source>
        <dbReference type="EMBL" id="KAE9386361.1"/>
    </source>
</evidence>
<proteinExistence type="predicted"/>
<organism evidence="1 2">
    <name type="scientific">Gymnopus androsaceus JB14</name>
    <dbReference type="NCBI Taxonomy" id="1447944"/>
    <lineage>
        <taxon>Eukaryota</taxon>
        <taxon>Fungi</taxon>
        <taxon>Dikarya</taxon>
        <taxon>Basidiomycota</taxon>
        <taxon>Agaricomycotina</taxon>
        <taxon>Agaricomycetes</taxon>
        <taxon>Agaricomycetidae</taxon>
        <taxon>Agaricales</taxon>
        <taxon>Marasmiineae</taxon>
        <taxon>Omphalotaceae</taxon>
        <taxon>Gymnopus</taxon>
    </lineage>
</organism>
<reference evidence="1" key="1">
    <citation type="journal article" date="2019" name="Environ. Microbiol.">
        <title>Fungal ecological strategies reflected in gene transcription - a case study of two litter decomposers.</title>
        <authorList>
            <person name="Barbi F."/>
            <person name="Kohler A."/>
            <person name="Barry K."/>
            <person name="Baskaran P."/>
            <person name="Daum C."/>
            <person name="Fauchery L."/>
            <person name="Ihrmark K."/>
            <person name="Kuo A."/>
            <person name="LaButti K."/>
            <person name="Lipzen A."/>
            <person name="Morin E."/>
            <person name="Grigoriev I.V."/>
            <person name="Henrissat B."/>
            <person name="Lindahl B."/>
            <person name="Martin F."/>
        </authorList>
    </citation>
    <scope>NUCLEOTIDE SEQUENCE</scope>
    <source>
        <strain evidence="1">JB14</strain>
    </source>
</reference>
<keyword evidence="2" id="KW-1185">Reference proteome</keyword>
<gene>
    <name evidence="1" type="ORF">BT96DRAFT_1006167</name>
</gene>
<dbReference type="Proteomes" id="UP000799118">
    <property type="component" value="Unassembled WGS sequence"/>
</dbReference>
<name>A0A6A4GL14_9AGAR</name>
<dbReference type="EMBL" id="ML769887">
    <property type="protein sequence ID" value="KAE9386361.1"/>
    <property type="molecule type" value="Genomic_DNA"/>
</dbReference>
<protein>
    <submittedName>
        <fullName evidence="1">Uncharacterized protein</fullName>
    </submittedName>
</protein>
<sequence length="95" mass="10464">MAIDSDKCLEELKRKPAIGFTNISVTLELPTLPLSFPSVTTGPLKPARILAALRKVTSSPKKRHNTLALAINIGNTEFVFNDNQHLYLLPLRLAV</sequence>
<dbReference type="AlphaFoldDB" id="A0A6A4GL14"/>
<accession>A0A6A4GL14</accession>